<keyword evidence="2" id="KW-0418">Kinase</keyword>
<comment type="similarity">
    <text evidence="1">Belongs to the ROK (NagC/XylR) family.</text>
</comment>
<dbReference type="PANTHER" id="PTHR18964">
    <property type="entry name" value="ROK (REPRESSOR, ORF, KINASE) FAMILY"/>
    <property type="match status" value="1"/>
</dbReference>
<dbReference type="SUPFAM" id="SSF53067">
    <property type="entry name" value="Actin-like ATPase domain"/>
    <property type="match status" value="1"/>
</dbReference>
<dbReference type="Pfam" id="PF00480">
    <property type="entry name" value="ROK"/>
    <property type="match status" value="1"/>
</dbReference>
<dbReference type="PROSITE" id="PS01125">
    <property type="entry name" value="ROK"/>
    <property type="match status" value="1"/>
</dbReference>
<dbReference type="Proteomes" id="UP000617743">
    <property type="component" value="Unassembled WGS sequence"/>
</dbReference>
<dbReference type="GO" id="GO:0016301">
    <property type="term" value="F:kinase activity"/>
    <property type="evidence" value="ECO:0007669"/>
    <property type="project" value="UniProtKB-KW"/>
</dbReference>
<reference evidence="3" key="1">
    <citation type="journal article" date="2019" name="Int. J. Syst. Evol. Microbiol.">
        <title>The Global Catalogue of Microorganisms (GCM) 10K type strain sequencing project: providing services to taxonomists for standard genome sequencing and annotation.</title>
        <authorList>
            <consortium name="The Broad Institute Genomics Platform"/>
            <consortium name="The Broad Institute Genome Sequencing Center for Infectious Disease"/>
            <person name="Wu L."/>
            <person name="Ma J."/>
        </authorList>
    </citation>
    <scope>NUCLEOTIDE SEQUENCE [LARGE SCALE GENOMIC DNA]</scope>
    <source>
        <strain evidence="3">JCM 4866</strain>
    </source>
</reference>
<dbReference type="InterPro" id="IPR049874">
    <property type="entry name" value="ROK_cs"/>
</dbReference>
<accession>A0ABQ2WV89</accession>
<comment type="caution">
    <text evidence="2">The sequence shown here is derived from an EMBL/GenBank/DDBJ whole genome shotgun (WGS) entry which is preliminary data.</text>
</comment>
<organism evidence="2 3">
    <name type="scientific">Streptomyces lomondensis</name>
    <dbReference type="NCBI Taxonomy" id="68229"/>
    <lineage>
        <taxon>Bacteria</taxon>
        <taxon>Bacillati</taxon>
        <taxon>Actinomycetota</taxon>
        <taxon>Actinomycetes</taxon>
        <taxon>Kitasatosporales</taxon>
        <taxon>Streptomycetaceae</taxon>
        <taxon>Streptomyces</taxon>
    </lineage>
</organism>
<dbReference type="InterPro" id="IPR036388">
    <property type="entry name" value="WH-like_DNA-bd_sf"/>
</dbReference>
<keyword evidence="2" id="KW-0808">Transferase</keyword>
<dbReference type="Gene3D" id="1.10.10.10">
    <property type="entry name" value="Winged helix-like DNA-binding domain superfamily/Winged helix DNA-binding domain"/>
    <property type="match status" value="1"/>
</dbReference>
<name>A0ABQ2WV89_9ACTN</name>
<dbReference type="InterPro" id="IPR000600">
    <property type="entry name" value="ROK"/>
</dbReference>
<dbReference type="SUPFAM" id="SSF46785">
    <property type="entry name" value="Winged helix' DNA-binding domain"/>
    <property type="match status" value="1"/>
</dbReference>
<dbReference type="EMBL" id="BMWC01000001">
    <property type="protein sequence ID" value="GGW81091.1"/>
    <property type="molecule type" value="Genomic_DNA"/>
</dbReference>
<keyword evidence="3" id="KW-1185">Reference proteome</keyword>
<gene>
    <name evidence="2" type="ORF">GCM10010383_06220</name>
</gene>
<dbReference type="Gene3D" id="3.30.420.40">
    <property type="match status" value="2"/>
</dbReference>
<sequence length="400" mass="41326">MTGRVQASAGDLLELVRSRRATTRGALQQATGLSRATVGQRLDRLFRAGWLREGAGGPVDSPLGGRPSITLEFDDEHAVVLAADLDTRHARAAVLSLSGEIHAEHSGTLAVEDGPDVVLGELGRWFAELLEKAGHGAERVCGVGLAVPGPVDTETGRVVQPPIMPGWDGYDIRGRLARALTEHTGAAAPPVLVDNDANLMAYGEQRTGYPDCSAFVLVKVSTGIGAGVVVDGSLFRGIDGGAGDIGHIRVPEGAQALCRCGSYGCLAAVASGGAVARRLAEAGVPAASGSDVRDLLASGHPEAVGLAREAGRRVGDVLATVVTLLNPGVLMIAGDLAGTPFLTGVRELLYQRALPRSTAHLDVVTSRLGERAGLVGAGAMVVEHLYAPERVEERLRALGV</sequence>
<proteinExistence type="inferred from homology"/>
<evidence type="ECO:0000256" key="1">
    <source>
        <dbReference type="ARBA" id="ARBA00006479"/>
    </source>
</evidence>
<protein>
    <submittedName>
        <fullName evidence="2">Sugar kinase</fullName>
    </submittedName>
</protein>
<dbReference type="InterPro" id="IPR043129">
    <property type="entry name" value="ATPase_NBD"/>
</dbReference>
<dbReference type="RefSeq" id="WP_190048518.1">
    <property type="nucleotide sequence ID" value="NZ_BMWC01000001.1"/>
</dbReference>
<dbReference type="InterPro" id="IPR036390">
    <property type="entry name" value="WH_DNA-bd_sf"/>
</dbReference>
<dbReference type="PANTHER" id="PTHR18964:SF173">
    <property type="entry name" value="GLUCOKINASE"/>
    <property type="match status" value="1"/>
</dbReference>
<evidence type="ECO:0000313" key="3">
    <source>
        <dbReference type="Proteomes" id="UP000617743"/>
    </source>
</evidence>
<evidence type="ECO:0000313" key="2">
    <source>
        <dbReference type="EMBL" id="GGW81091.1"/>
    </source>
</evidence>